<reference evidence="11 12" key="1">
    <citation type="submission" date="2019-10" db="EMBL/GenBank/DDBJ databases">
        <authorList>
            <person name="Wang R."/>
        </authorList>
    </citation>
    <scope>NUCLEOTIDE SEQUENCE [LARGE SCALE GENOMIC DNA]</scope>
    <source>
        <strain evidence="11 12">ATCC 19377</strain>
    </source>
</reference>
<keyword evidence="3" id="KW-1003">Cell membrane</keyword>
<dbReference type="NCBIfam" id="NF006548">
    <property type="entry name" value="PRK09041.1"/>
    <property type="match status" value="1"/>
</dbReference>
<dbReference type="Pfam" id="PF13677">
    <property type="entry name" value="MotB_plug"/>
    <property type="match status" value="1"/>
</dbReference>
<dbReference type="Pfam" id="PF00691">
    <property type="entry name" value="OmpA"/>
    <property type="match status" value="1"/>
</dbReference>
<evidence type="ECO:0000313" key="11">
    <source>
        <dbReference type="EMBL" id="QFX95644.1"/>
    </source>
</evidence>
<organism evidence="11 12">
    <name type="scientific">Acidithiobacillus thiooxidans ATCC 19377</name>
    <dbReference type="NCBI Taxonomy" id="637390"/>
    <lineage>
        <taxon>Bacteria</taxon>
        <taxon>Pseudomonadati</taxon>
        <taxon>Pseudomonadota</taxon>
        <taxon>Acidithiobacillia</taxon>
        <taxon>Acidithiobacillales</taxon>
        <taxon>Acidithiobacillaceae</taxon>
        <taxon>Acidithiobacillus</taxon>
    </lineage>
</organism>
<dbReference type="Proteomes" id="UP000363590">
    <property type="component" value="Chromosome"/>
</dbReference>
<evidence type="ECO:0000256" key="9">
    <source>
        <dbReference type="SAM" id="Phobius"/>
    </source>
</evidence>
<dbReference type="CDD" id="cd07185">
    <property type="entry name" value="OmpA_C-like"/>
    <property type="match status" value="1"/>
</dbReference>
<protein>
    <submittedName>
        <fullName evidence="11">Flagellar motor protein MotB</fullName>
    </submittedName>
</protein>
<evidence type="ECO:0000256" key="3">
    <source>
        <dbReference type="ARBA" id="ARBA00022475"/>
    </source>
</evidence>
<feature type="domain" description="OmpA-like" evidence="10">
    <location>
        <begin position="158"/>
        <end position="278"/>
    </location>
</feature>
<proteinExistence type="inferred from homology"/>
<dbReference type="GeneID" id="60695633"/>
<feature type="compositionally biased region" description="Low complexity" evidence="8">
    <location>
        <begin position="318"/>
        <end position="337"/>
    </location>
</feature>
<evidence type="ECO:0000256" key="1">
    <source>
        <dbReference type="ARBA" id="ARBA00004162"/>
    </source>
</evidence>
<dbReference type="GO" id="GO:0005886">
    <property type="term" value="C:plasma membrane"/>
    <property type="evidence" value="ECO:0007669"/>
    <property type="project" value="UniProtKB-SubCell"/>
</dbReference>
<comment type="similarity">
    <text evidence="2">Belongs to the MotB family.</text>
</comment>
<feature type="region of interest" description="Disordered" evidence="8">
    <location>
        <begin position="314"/>
        <end position="337"/>
    </location>
</feature>
<keyword evidence="6 7" id="KW-0472">Membrane</keyword>
<dbReference type="PANTHER" id="PTHR30329:SF21">
    <property type="entry name" value="LIPOPROTEIN YIAD-RELATED"/>
    <property type="match status" value="1"/>
</dbReference>
<evidence type="ECO:0000256" key="6">
    <source>
        <dbReference type="ARBA" id="ARBA00023136"/>
    </source>
</evidence>
<dbReference type="InterPro" id="IPR036737">
    <property type="entry name" value="OmpA-like_sf"/>
</dbReference>
<evidence type="ECO:0000256" key="4">
    <source>
        <dbReference type="ARBA" id="ARBA00022692"/>
    </source>
</evidence>
<accession>A0A5P9XPV0</accession>
<dbReference type="PROSITE" id="PS51123">
    <property type="entry name" value="OMPA_2"/>
    <property type="match status" value="1"/>
</dbReference>
<dbReference type="InterPro" id="IPR006665">
    <property type="entry name" value="OmpA-like"/>
</dbReference>
<dbReference type="EMBL" id="CP045571">
    <property type="protein sequence ID" value="QFX95644.1"/>
    <property type="molecule type" value="Genomic_DNA"/>
</dbReference>
<keyword evidence="5 9" id="KW-1133">Transmembrane helix</keyword>
<comment type="subcellular location">
    <subcellularLocation>
        <location evidence="1">Cell membrane</location>
        <topology evidence="1">Single-pass membrane protein</topology>
    </subcellularLocation>
</comment>
<keyword evidence="4 9" id="KW-0812">Transmembrane</keyword>
<evidence type="ECO:0000256" key="7">
    <source>
        <dbReference type="PROSITE-ProRule" id="PRU00473"/>
    </source>
</evidence>
<dbReference type="KEGG" id="atx:GCD22_01254"/>
<dbReference type="AlphaFoldDB" id="A0A5P9XPV0"/>
<keyword evidence="11" id="KW-0966">Cell projection</keyword>
<evidence type="ECO:0000256" key="5">
    <source>
        <dbReference type="ARBA" id="ARBA00022989"/>
    </source>
</evidence>
<keyword evidence="11" id="KW-0282">Flagellum</keyword>
<evidence type="ECO:0000256" key="2">
    <source>
        <dbReference type="ARBA" id="ARBA00008914"/>
    </source>
</evidence>
<keyword evidence="11" id="KW-0969">Cilium</keyword>
<gene>
    <name evidence="11" type="primary">motB</name>
    <name evidence="11" type="ORF">GCD22_01254</name>
</gene>
<dbReference type="InterPro" id="IPR050330">
    <property type="entry name" value="Bact_OuterMem_StrucFunc"/>
</dbReference>
<evidence type="ECO:0000256" key="8">
    <source>
        <dbReference type="SAM" id="MobiDB-lite"/>
    </source>
</evidence>
<name>A0A5P9XPV0_ACITH</name>
<feature type="transmembrane region" description="Helical" evidence="9">
    <location>
        <begin position="29"/>
        <end position="48"/>
    </location>
</feature>
<evidence type="ECO:0000259" key="10">
    <source>
        <dbReference type="PROSITE" id="PS51123"/>
    </source>
</evidence>
<dbReference type="RefSeq" id="WP_010639913.1">
    <property type="nucleotide sequence ID" value="NZ_AFOH01000081.1"/>
</dbReference>
<dbReference type="Gene3D" id="3.30.1330.60">
    <property type="entry name" value="OmpA-like domain"/>
    <property type="match status" value="1"/>
</dbReference>
<dbReference type="SUPFAM" id="SSF103088">
    <property type="entry name" value="OmpA-like"/>
    <property type="match status" value="1"/>
</dbReference>
<dbReference type="PANTHER" id="PTHR30329">
    <property type="entry name" value="STATOR ELEMENT OF FLAGELLAR MOTOR COMPLEX"/>
    <property type="match status" value="1"/>
</dbReference>
<dbReference type="InterPro" id="IPR025713">
    <property type="entry name" value="MotB-like_N_dom"/>
</dbReference>
<evidence type="ECO:0000313" key="12">
    <source>
        <dbReference type="Proteomes" id="UP000363590"/>
    </source>
</evidence>
<sequence length="337" mass="35570">MAEEGKNKPIVIKRIKKGGGGGHGGAWKIAYADFITAMMAFFLLMWLLGSTTKAQLQGIAQWFKNPERVSLMGGPGSGSSNSILPGGGKNLTKTVGEIQRGEKRQNLASNPTLTAAVEAVDRKNLDHLKKALEAQIASNPALAAFRHQLLINITPEGLRIQVVDSAKRSMFPNGSTVLEPYAQTIFKAIAPTLNQLPNQISITGHTDAVRYANGGKGYSNFNLSAGRANAVRQVLVQNGLDESKILRVVGMGSAVLYVPKEPDSPLNRRVSIVVLSQKAALRIVNNQKMEKSVDNSSAAQQIIGGAAAEKPTIAGSMPAATPGVLPLPLAAPAKSPG</sequence>